<feature type="domain" description="Zn(2)-C6 fungal-type" evidence="5">
    <location>
        <begin position="47"/>
        <end position="77"/>
    </location>
</feature>
<dbReference type="SUPFAM" id="SSF57701">
    <property type="entry name" value="Zn2/Cys6 DNA-binding domain"/>
    <property type="match status" value="1"/>
</dbReference>
<keyword evidence="3" id="KW-0539">Nucleus</keyword>
<dbReference type="PROSITE" id="PS50048">
    <property type="entry name" value="ZN2_CY6_FUNGAL_2"/>
    <property type="match status" value="1"/>
</dbReference>
<sequence length="709" mass="79544">MADKSLSYSSGGTMAHLVSIAPATAGRTPNAQSNNTSTPDSATTRFNCQSCVRKKVKCDRALPICSGCRKGRLECLYQAPLPRKRKKKCIEDLHERLARYEHILRSNGLLSTARELSPPGNGAEIQNDTKDSTPSSTLYGPTKAGKLVSGDGKSRYIDNILLLPAGEGDLCELSESDQDVDNIAHETPPKEQSTSSALGLLVGGAVNLTMLGSHQNLTDVHPSHDEASKLWATYIENVEPLCKVLHMPTIVHMVDKVSKQPPKAAKGDECLLFSIYYFAVFSMSDADCLRMLQNSRRKLMAKYSGAFLQALVNVSWLKTTSMRVLQAYVLFLIAVRSQIDPDTFWSLTGIAIRLAQRMGLHHDGENLGLPPFEVQMRRRVFWQLLPLDSYAGQVSGTGIMISPDSWDTKPPLNINDDQIYPGMTEEPCEKNGATEMIFCLTKIELSTFYNRTGVKLKGASASFKNTEEIDKMIDEVEGRIEANYLRYCDILNPLHLFTLGVVRSAANVVRLRNRMPPLMEHRIDDYNRKDLCALAKKILDTDNTIYRNPSLRKFQWSIRSFFLWDALLCVLFSLSKVGFYAGADLEAAWNMVAEVFSNHEELVERRRALHAVICDVTLKAWFNSPPRQLAPEPSFITAIRNRRMPKVTAQQEALNEMGSSEDVTERMLPIDEPFSNMDESSLTMDINFGLNPSEWMFWDQLYRDVNDGD</sequence>
<keyword evidence="7" id="KW-1185">Reference proteome</keyword>
<feature type="region of interest" description="Disordered" evidence="4">
    <location>
        <begin position="112"/>
        <end position="144"/>
    </location>
</feature>
<keyword evidence="2" id="KW-0479">Metal-binding</keyword>
<evidence type="ECO:0000256" key="4">
    <source>
        <dbReference type="SAM" id="MobiDB-lite"/>
    </source>
</evidence>
<dbReference type="Pfam" id="PF04082">
    <property type="entry name" value="Fungal_trans"/>
    <property type="match status" value="1"/>
</dbReference>
<evidence type="ECO:0000313" key="7">
    <source>
        <dbReference type="Proteomes" id="UP001251528"/>
    </source>
</evidence>
<evidence type="ECO:0000256" key="1">
    <source>
        <dbReference type="ARBA" id="ARBA00004123"/>
    </source>
</evidence>
<evidence type="ECO:0000256" key="2">
    <source>
        <dbReference type="ARBA" id="ARBA00022723"/>
    </source>
</evidence>
<dbReference type="CDD" id="cd12148">
    <property type="entry name" value="fungal_TF_MHR"/>
    <property type="match status" value="1"/>
</dbReference>
<dbReference type="Proteomes" id="UP001251528">
    <property type="component" value="Unassembled WGS sequence"/>
</dbReference>
<accession>A0AAJ0CQC9</accession>
<reference evidence="6" key="1">
    <citation type="submission" date="2023-06" db="EMBL/GenBank/DDBJ databases">
        <title>Conoideocrella luteorostrata (Hypocreales: Clavicipitaceae), a potential biocontrol fungus for elongate hemlock scale in United States Christmas tree production areas.</title>
        <authorList>
            <person name="Barrett H."/>
            <person name="Lovett B."/>
            <person name="Macias A.M."/>
            <person name="Stajich J.E."/>
            <person name="Kasson M.T."/>
        </authorList>
    </citation>
    <scope>NUCLEOTIDE SEQUENCE</scope>
    <source>
        <strain evidence="6">ARSEF 14590</strain>
    </source>
</reference>
<dbReference type="AlphaFoldDB" id="A0AAJ0CQC9"/>
<dbReference type="Gene3D" id="4.10.240.10">
    <property type="entry name" value="Zn(2)-C6 fungal-type DNA-binding domain"/>
    <property type="match status" value="1"/>
</dbReference>
<dbReference type="PANTHER" id="PTHR31001">
    <property type="entry name" value="UNCHARACTERIZED TRANSCRIPTIONAL REGULATORY PROTEIN"/>
    <property type="match status" value="1"/>
</dbReference>
<dbReference type="GO" id="GO:0000981">
    <property type="term" value="F:DNA-binding transcription factor activity, RNA polymerase II-specific"/>
    <property type="evidence" value="ECO:0007669"/>
    <property type="project" value="InterPro"/>
</dbReference>
<protein>
    <recommendedName>
        <fullName evidence="5">Zn(2)-C6 fungal-type domain-containing protein</fullName>
    </recommendedName>
</protein>
<comment type="caution">
    <text evidence="6">The sequence shown here is derived from an EMBL/GenBank/DDBJ whole genome shotgun (WGS) entry which is preliminary data.</text>
</comment>
<gene>
    <name evidence="6" type="ORF">QQS21_006424</name>
</gene>
<dbReference type="GO" id="GO:0006351">
    <property type="term" value="P:DNA-templated transcription"/>
    <property type="evidence" value="ECO:0007669"/>
    <property type="project" value="InterPro"/>
</dbReference>
<dbReference type="SMART" id="SM00906">
    <property type="entry name" value="Fungal_trans"/>
    <property type="match status" value="1"/>
</dbReference>
<dbReference type="InterPro" id="IPR036864">
    <property type="entry name" value="Zn2-C6_fun-type_DNA-bd_sf"/>
</dbReference>
<dbReference type="InterPro" id="IPR050613">
    <property type="entry name" value="Sec_Metabolite_Reg"/>
</dbReference>
<dbReference type="InterPro" id="IPR007219">
    <property type="entry name" value="XnlR_reg_dom"/>
</dbReference>
<dbReference type="GO" id="GO:0005634">
    <property type="term" value="C:nucleus"/>
    <property type="evidence" value="ECO:0007669"/>
    <property type="project" value="UniProtKB-SubCell"/>
</dbReference>
<proteinExistence type="predicted"/>
<evidence type="ECO:0000313" key="6">
    <source>
        <dbReference type="EMBL" id="KAK2596147.1"/>
    </source>
</evidence>
<comment type="subcellular location">
    <subcellularLocation>
        <location evidence="1">Nucleus</location>
    </subcellularLocation>
</comment>
<dbReference type="PANTHER" id="PTHR31001:SF85">
    <property type="entry name" value="ZN(II)2CYS6 TRANSCRIPTION FACTOR (EUROFUNG)"/>
    <property type="match status" value="1"/>
</dbReference>
<dbReference type="SMART" id="SM00066">
    <property type="entry name" value="GAL4"/>
    <property type="match status" value="1"/>
</dbReference>
<dbReference type="GO" id="GO:0008270">
    <property type="term" value="F:zinc ion binding"/>
    <property type="evidence" value="ECO:0007669"/>
    <property type="project" value="InterPro"/>
</dbReference>
<feature type="compositionally biased region" description="Polar residues" evidence="4">
    <location>
        <begin position="27"/>
        <end position="43"/>
    </location>
</feature>
<dbReference type="EMBL" id="JASWJB010000119">
    <property type="protein sequence ID" value="KAK2596147.1"/>
    <property type="molecule type" value="Genomic_DNA"/>
</dbReference>
<name>A0AAJ0CQC9_9HYPO</name>
<dbReference type="CDD" id="cd00067">
    <property type="entry name" value="GAL4"/>
    <property type="match status" value="1"/>
</dbReference>
<feature type="region of interest" description="Disordered" evidence="4">
    <location>
        <begin position="24"/>
        <end position="43"/>
    </location>
</feature>
<evidence type="ECO:0000256" key="3">
    <source>
        <dbReference type="ARBA" id="ARBA00023242"/>
    </source>
</evidence>
<dbReference type="Pfam" id="PF00172">
    <property type="entry name" value="Zn_clus"/>
    <property type="match status" value="1"/>
</dbReference>
<organism evidence="6 7">
    <name type="scientific">Conoideocrella luteorostrata</name>
    <dbReference type="NCBI Taxonomy" id="1105319"/>
    <lineage>
        <taxon>Eukaryota</taxon>
        <taxon>Fungi</taxon>
        <taxon>Dikarya</taxon>
        <taxon>Ascomycota</taxon>
        <taxon>Pezizomycotina</taxon>
        <taxon>Sordariomycetes</taxon>
        <taxon>Hypocreomycetidae</taxon>
        <taxon>Hypocreales</taxon>
        <taxon>Clavicipitaceae</taxon>
        <taxon>Conoideocrella</taxon>
    </lineage>
</organism>
<dbReference type="InterPro" id="IPR001138">
    <property type="entry name" value="Zn2Cys6_DnaBD"/>
</dbReference>
<evidence type="ECO:0000259" key="5">
    <source>
        <dbReference type="PROSITE" id="PS50048"/>
    </source>
</evidence>
<dbReference type="GO" id="GO:0003677">
    <property type="term" value="F:DNA binding"/>
    <property type="evidence" value="ECO:0007669"/>
    <property type="project" value="InterPro"/>
</dbReference>